<comment type="caution">
    <text evidence="1">The sequence shown here is derived from an EMBL/GenBank/DDBJ whole genome shotgun (WGS) entry which is preliminary data.</text>
</comment>
<dbReference type="EMBL" id="CM045758">
    <property type="protein sequence ID" value="KAI8029891.1"/>
    <property type="molecule type" value="Genomic_DNA"/>
</dbReference>
<proteinExistence type="predicted"/>
<reference evidence="1 2" key="1">
    <citation type="journal article" date="2022" name="Plant J.">
        <title>Chromosome-level genome of Camellia lanceoleosa provides a valuable resource for understanding genome evolution and self-incompatibility.</title>
        <authorList>
            <person name="Gong W."/>
            <person name="Xiao S."/>
            <person name="Wang L."/>
            <person name="Liao Z."/>
            <person name="Chang Y."/>
            <person name="Mo W."/>
            <person name="Hu G."/>
            <person name="Li W."/>
            <person name="Zhao G."/>
            <person name="Zhu H."/>
            <person name="Hu X."/>
            <person name="Ji K."/>
            <person name="Xiang X."/>
            <person name="Song Q."/>
            <person name="Yuan D."/>
            <person name="Jin S."/>
            <person name="Zhang L."/>
        </authorList>
    </citation>
    <scope>NUCLEOTIDE SEQUENCE [LARGE SCALE GENOMIC DNA]</scope>
    <source>
        <strain evidence="1">SQ_2022a</strain>
    </source>
</reference>
<organism evidence="1 2">
    <name type="scientific">Camellia lanceoleosa</name>
    <dbReference type="NCBI Taxonomy" id="1840588"/>
    <lineage>
        <taxon>Eukaryota</taxon>
        <taxon>Viridiplantae</taxon>
        <taxon>Streptophyta</taxon>
        <taxon>Embryophyta</taxon>
        <taxon>Tracheophyta</taxon>
        <taxon>Spermatophyta</taxon>
        <taxon>Magnoliopsida</taxon>
        <taxon>eudicotyledons</taxon>
        <taxon>Gunneridae</taxon>
        <taxon>Pentapetalae</taxon>
        <taxon>asterids</taxon>
        <taxon>Ericales</taxon>
        <taxon>Theaceae</taxon>
        <taxon>Camellia</taxon>
    </lineage>
</organism>
<gene>
    <name evidence="1" type="ORF">LOK49_LG01G02350</name>
</gene>
<protein>
    <submittedName>
        <fullName evidence="1">Uncharacterized protein</fullName>
    </submittedName>
</protein>
<evidence type="ECO:0000313" key="1">
    <source>
        <dbReference type="EMBL" id="KAI8029891.1"/>
    </source>
</evidence>
<evidence type="ECO:0000313" key="2">
    <source>
        <dbReference type="Proteomes" id="UP001060215"/>
    </source>
</evidence>
<dbReference type="Proteomes" id="UP001060215">
    <property type="component" value="Chromosome 1"/>
</dbReference>
<accession>A0ACC0J095</accession>
<name>A0ACC0J095_9ERIC</name>
<sequence>MECSVGVVSASIGFPGGGMECSGPVGLWEVGVAGARGGMVGSGVVVAERCWALGVGATRCGGFGSWSLQRCGFGERGSLIRCSSGLVLAALGVMVLF</sequence>
<keyword evidence="2" id="KW-1185">Reference proteome</keyword>